<accession>A0A5B1LEJ8</accession>
<reference evidence="3 4" key="1">
    <citation type="submission" date="2019-09" db="EMBL/GenBank/DDBJ databases">
        <title>Nocardioides panacisoli sp. nov., isolated from the soil of a ginseng field.</title>
        <authorList>
            <person name="Cho C."/>
        </authorList>
    </citation>
    <scope>NUCLEOTIDE SEQUENCE [LARGE SCALE GENOMIC DNA]</scope>
    <source>
        <strain evidence="3 4">BN130099</strain>
    </source>
</reference>
<dbReference type="Pfam" id="PF02720">
    <property type="entry name" value="DUF222"/>
    <property type="match status" value="1"/>
</dbReference>
<dbReference type="Proteomes" id="UP000325003">
    <property type="component" value="Unassembled WGS sequence"/>
</dbReference>
<sequence>MVAQVLDPTHQAVLCLQAATASVTEALTYEPVYMSADDKRAALLAIADLERRTAAEKLKLMAACGDVADLDGARDVAAWLAQRTQAEARPLRHEQRLAEAVDKQWLRVADGMAAGAVSVEQAHVIVRCLTDLPERLGTEIIASAEIRLVEEAQRLNPTELKIIATRILELVAPEIAEAEDARRLEREEQRARETMRARTKDLGDGTGTLTARLPIGILRRLETYLHAFTNPRKETGDPNTESDRIPYPRKLAQAFCSLLEHLDPTALPQHGGVPTTLLVTITEDSLKQRLGIGSIIGGPALSATEIRRHACTAKIIPVVLGGKGEILDLGRSRRLHSTAQRLAIWLRDKGCRAEGCTVPAAWTEIHHLRPWSEGGETNVDDAVAVCNHDHHRMHDPTYTHEILPNGKIRFRKKN</sequence>
<comment type="caution">
    <text evidence="3">The sequence shown here is derived from an EMBL/GenBank/DDBJ whole genome shotgun (WGS) entry which is preliminary data.</text>
</comment>
<comment type="similarity">
    <text evidence="1">Belongs to the Rv1128c/1148c/1588c/1702c/1945/3466 family.</text>
</comment>
<dbReference type="GO" id="GO:0004519">
    <property type="term" value="F:endonuclease activity"/>
    <property type="evidence" value="ECO:0007669"/>
    <property type="project" value="InterPro"/>
</dbReference>
<keyword evidence="4" id="KW-1185">Reference proteome</keyword>
<dbReference type="Pfam" id="PF01844">
    <property type="entry name" value="HNH"/>
    <property type="match status" value="1"/>
</dbReference>
<feature type="domain" description="HNH nuclease" evidence="2">
    <location>
        <begin position="339"/>
        <end position="391"/>
    </location>
</feature>
<organism evidence="3 4">
    <name type="scientific">Nocardioides humilatus</name>
    <dbReference type="NCBI Taxonomy" id="2607660"/>
    <lineage>
        <taxon>Bacteria</taxon>
        <taxon>Bacillati</taxon>
        <taxon>Actinomycetota</taxon>
        <taxon>Actinomycetes</taxon>
        <taxon>Propionibacteriales</taxon>
        <taxon>Nocardioidaceae</taxon>
        <taxon>Nocardioides</taxon>
    </lineage>
</organism>
<evidence type="ECO:0000313" key="3">
    <source>
        <dbReference type="EMBL" id="KAA1419133.1"/>
    </source>
</evidence>
<name>A0A5B1LEJ8_9ACTN</name>
<evidence type="ECO:0000256" key="1">
    <source>
        <dbReference type="ARBA" id="ARBA00023450"/>
    </source>
</evidence>
<evidence type="ECO:0000259" key="2">
    <source>
        <dbReference type="SMART" id="SM00507"/>
    </source>
</evidence>
<dbReference type="GO" id="GO:0008270">
    <property type="term" value="F:zinc ion binding"/>
    <property type="evidence" value="ECO:0007669"/>
    <property type="project" value="InterPro"/>
</dbReference>
<dbReference type="InterPro" id="IPR002711">
    <property type="entry name" value="HNH"/>
</dbReference>
<gene>
    <name evidence="3" type="ORF">F0U44_11810</name>
</gene>
<dbReference type="CDD" id="cd00085">
    <property type="entry name" value="HNHc"/>
    <property type="match status" value="1"/>
</dbReference>
<dbReference type="InterPro" id="IPR003870">
    <property type="entry name" value="DUF222"/>
</dbReference>
<reference evidence="3 4" key="2">
    <citation type="submission" date="2019-09" db="EMBL/GenBank/DDBJ databases">
        <authorList>
            <person name="Jin C."/>
        </authorList>
    </citation>
    <scope>NUCLEOTIDE SEQUENCE [LARGE SCALE GENOMIC DNA]</scope>
    <source>
        <strain evidence="3 4">BN130099</strain>
    </source>
</reference>
<evidence type="ECO:0000313" key="4">
    <source>
        <dbReference type="Proteomes" id="UP000325003"/>
    </source>
</evidence>
<dbReference type="GO" id="GO:0003676">
    <property type="term" value="F:nucleic acid binding"/>
    <property type="evidence" value="ECO:0007669"/>
    <property type="project" value="InterPro"/>
</dbReference>
<dbReference type="EMBL" id="VUJV01000003">
    <property type="protein sequence ID" value="KAA1419133.1"/>
    <property type="molecule type" value="Genomic_DNA"/>
</dbReference>
<dbReference type="InterPro" id="IPR003615">
    <property type="entry name" value="HNH_nuc"/>
</dbReference>
<dbReference type="AlphaFoldDB" id="A0A5B1LEJ8"/>
<dbReference type="RefSeq" id="WP_149728468.1">
    <property type="nucleotide sequence ID" value="NZ_VUJV01000003.1"/>
</dbReference>
<dbReference type="SMART" id="SM00507">
    <property type="entry name" value="HNHc"/>
    <property type="match status" value="1"/>
</dbReference>
<proteinExistence type="inferred from homology"/>
<protein>
    <submittedName>
        <fullName evidence="3">DUF222 domain-containing protein</fullName>
    </submittedName>
</protein>